<reference evidence="1" key="1">
    <citation type="submission" date="2013-07" db="EMBL/GenBank/DDBJ databases">
        <title>Midgut Transcriptome Profiling of Anoplphora glabripennis, a Lignocellulose Degrading, Wood-Boring Cerambycid.</title>
        <authorList>
            <person name="Scully E.D."/>
            <person name="Hoover K."/>
            <person name="Carlson J.E."/>
            <person name="Tien M."/>
            <person name="Geib S.M."/>
        </authorList>
    </citation>
    <scope>NUCLEOTIDE SEQUENCE</scope>
</reference>
<feature type="non-terminal residue" evidence="1">
    <location>
        <position position="1"/>
    </location>
</feature>
<evidence type="ECO:0000313" key="1">
    <source>
        <dbReference type="EMBL" id="JAB61987.1"/>
    </source>
</evidence>
<dbReference type="AlphaFoldDB" id="V5GK60"/>
<name>V5GK60_ANOGL</name>
<sequence length="272" mass="31106">CDLRKKGNFLNHNIIQKPMRHVETTRKILPCSNCLGYFSAKQLWRHRTACMGKSDRSHQSAAQNLLVKNLRIDKQLRENVFPRMRADDISFKAKKDELICAFGSRYFKSHREKHFINVTSRKMRELARLLIEILKLKPAINNLFDALKPQNFGILVSATKIVAQYNEESEFFESASTALNLGTAIKQCCQIAIVFVLKRKNVHSTLSAAEAESDLKTLIQLIDSEWRFEISSQASSDLNTKKWNKISMIPLASDLKIMKEYLISTANSAVSQ</sequence>
<protein>
    <submittedName>
        <fullName evidence="1">Uncharacterized protein</fullName>
    </submittedName>
</protein>
<organism evidence="1">
    <name type="scientific">Anoplophora glabripennis</name>
    <name type="common">Asian longhorn beetle</name>
    <name type="synonym">Anoplophora nobilis</name>
    <dbReference type="NCBI Taxonomy" id="217634"/>
    <lineage>
        <taxon>Eukaryota</taxon>
        <taxon>Metazoa</taxon>
        <taxon>Ecdysozoa</taxon>
        <taxon>Arthropoda</taxon>
        <taxon>Hexapoda</taxon>
        <taxon>Insecta</taxon>
        <taxon>Pterygota</taxon>
        <taxon>Neoptera</taxon>
        <taxon>Endopterygota</taxon>
        <taxon>Coleoptera</taxon>
        <taxon>Polyphaga</taxon>
        <taxon>Cucujiformia</taxon>
        <taxon>Chrysomeloidea</taxon>
        <taxon>Cerambycidae</taxon>
        <taxon>Lamiinae</taxon>
        <taxon>Lamiini</taxon>
        <taxon>Anoplophora</taxon>
    </lineage>
</organism>
<proteinExistence type="predicted"/>
<dbReference type="PANTHER" id="PTHR33480">
    <property type="entry name" value="SET DOMAIN-CONTAINING PROTEIN-RELATED"/>
    <property type="match status" value="1"/>
</dbReference>
<dbReference type="PANTHER" id="PTHR33480:SF1">
    <property type="entry name" value="TYR RECOMBINASE DOMAIN-CONTAINING PROTEIN"/>
    <property type="match status" value="1"/>
</dbReference>
<dbReference type="EMBL" id="GALX01006479">
    <property type="protein sequence ID" value="JAB61987.1"/>
    <property type="molecule type" value="Transcribed_RNA"/>
</dbReference>
<feature type="non-terminal residue" evidence="1">
    <location>
        <position position="272"/>
    </location>
</feature>
<accession>V5GK60</accession>